<organism evidence="3">
    <name type="scientific">Mizugakiibacter sediminis</name>
    <dbReference type="NCBI Taxonomy" id="1475481"/>
    <lineage>
        <taxon>Bacteria</taxon>
        <taxon>Pseudomonadati</taxon>
        <taxon>Pseudomonadota</taxon>
        <taxon>Gammaproteobacteria</taxon>
        <taxon>Lysobacterales</taxon>
        <taxon>Rhodanobacteraceae</taxon>
        <taxon>Mizugakiibacter</taxon>
    </lineage>
</organism>
<evidence type="ECO:0000313" key="4">
    <source>
        <dbReference type="Proteomes" id="UP000253740"/>
    </source>
</evidence>
<dbReference type="STRING" id="1475481.GCA_000953855_00832"/>
<feature type="chain" id="PRO_5007414577" description="DUF1579 domain-containing protein" evidence="1">
    <location>
        <begin position="22"/>
        <end position="201"/>
    </location>
</feature>
<evidence type="ECO:0008006" key="5">
    <source>
        <dbReference type="Google" id="ProtNLM"/>
    </source>
</evidence>
<keyword evidence="1" id="KW-0732">Signal</keyword>
<proteinExistence type="predicted"/>
<sequence length="201" mass="22726">MNTTLRVAGCIALVLSAAALADDKPQATPADAQQKAMADAYRRMGEVRAEHRRLAYFVGDWKTTSKVWMDPKAPPQTSEGKSSSEAVYDGRYIRTRYEGMYMDQPFHGEGVLGFDNLRGRYFNTWMDSMSTGLWLGWGSYDAAANTYTFRGQMDDPMKPGAKVPVREVIRIVDPGHYVFEWYETHGGKEAKTMQIDYARQP</sequence>
<accession>A0A0K8QL08</accession>
<dbReference type="EMBL" id="DF970162">
    <property type="protein sequence ID" value="GAP65529.1"/>
    <property type="molecule type" value="Genomic_DNA"/>
</dbReference>
<dbReference type="RefSeq" id="WP_062535378.1">
    <property type="nucleotide sequence ID" value="NZ_DF970162.1"/>
</dbReference>
<dbReference type="Proteomes" id="UP000253740">
    <property type="component" value="Unassembled WGS sequence"/>
</dbReference>
<feature type="signal peptide" evidence="1">
    <location>
        <begin position="1"/>
        <end position="21"/>
    </location>
</feature>
<gene>
    <name evidence="2" type="ORF">MBSD_1478</name>
    <name evidence="3" type="ORF">MBSD_n0819</name>
</gene>
<dbReference type="HOGENOM" id="CLU_112398_0_0_6"/>
<evidence type="ECO:0000313" key="2">
    <source>
        <dbReference type="EMBL" id="GAN44940.1"/>
    </source>
</evidence>
<reference evidence="2" key="1">
    <citation type="submission" date="2015-03" db="EMBL/GenBank/DDBJ databases">
        <title>Draft genome sequence of Mizugakiibacter sediminis skMP5.</title>
        <authorList>
            <person name="Watanabe T."/>
            <person name="Kojima H."/>
            <person name="Fukui M."/>
        </authorList>
    </citation>
    <scope>NUCLEOTIDE SEQUENCE</scope>
    <source>
        <strain evidence="2">SkMP5</strain>
    </source>
</reference>
<dbReference type="EMBL" id="DF952379">
    <property type="protein sequence ID" value="GAN44940.1"/>
    <property type="molecule type" value="Genomic_DNA"/>
</dbReference>
<keyword evidence="4" id="KW-1185">Reference proteome</keyword>
<evidence type="ECO:0000256" key="1">
    <source>
        <dbReference type="SAM" id="SignalP"/>
    </source>
</evidence>
<dbReference type="Pfam" id="PF07617">
    <property type="entry name" value="DUF1579"/>
    <property type="match status" value="1"/>
</dbReference>
<dbReference type="InterPro" id="IPR011473">
    <property type="entry name" value="DUF1579"/>
</dbReference>
<reference evidence="3" key="2">
    <citation type="submission" date="2015-08" db="EMBL/GenBank/DDBJ databases">
        <title>Complete DNA Sequence of Pseudomonas syringae pv. actinidiae, the Causal Agent of Kiwifruit Canker Disease.</title>
        <authorList>
            <person name="Rikkerink E.H.A."/>
            <person name="Fineran P.C."/>
        </authorList>
    </citation>
    <scope>NUCLEOTIDE SEQUENCE</scope>
    <source>
        <strain evidence="3">SkMP5</strain>
    </source>
</reference>
<evidence type="ECO:0000313" key="3">
    <source>
        <dbReference type="EMBL" id="GAP65529.1"/>
    </source>
</evidence>
<dbReference type="AlphaFoldDB" id="A0A0K8QL08"/>
<name>A0A0K8QL08_9GAMM</name>
<protein>
    <recommendedName>
        <fullName evidence="5">DUF1579 domain-containing protein</fullName>
    </recommendedName>
</protein>